<dbReference type="Proteomes" id="UP001150603">
    <property type="component" value="Unassembled WGS sequence"/>
</dbReference>
<gene>
    <name evidence="1" type="ORF">FBU59_003884</name>
</gene>
<proteinExistence type="predicted"/>
<evidence type="ECO:0000313" key="1">
    <source>
        <dbReference type="EMBL" id="KAJ1940192.1"/>
    </source>
</evidence>
<name>A0ACC1J779_9FUNG</name>
<organism evidence="1 2">
    <name type="scientific">Linderina macrospora</name>
    <dbReference type="NCBI Taxonomy" id="4868"/>
    <lineage>
        <taxon>Eukaryota</taxon>
        <taxon>Fungi</taxon>
        <taxon>Fungi incertae sedis</taxon>
        <taxon>Zoopagomycota</taxon>
        <taxon>Kickxellomycotina</taxon>
        <taxon>Kickxellomycetes</taxon>
        <taxon>Kickxellales</taxon>
        <taxon>Kickxellaceae</taxon>
        <taxon>Linderina</taxon>
    </lineage>
</organism>
<comment type="caution">
    <text evidence="1">The sequence shown here is derived from an EMBL/GenBank/DDBJ whole genome shotgun (WGS) entry which is preliminary data.</text>
</comment>
<evidence type="ECO:0000313" key="2">
    <source>
        <dbReference type="Proteomes" id="UP001150603"/>
    </source>
</evidence>
<dbReference type="EMBL" id="JANBPW010002616">
    <property type="protein sequence ID" value="KAJ1940192.1"/>
    <property type="molecule type" value="Genomic_DNA"/>
</dbReference>
<reference evidence="1" key="1">
    <citation type="submission" date="2022-07" db="EMBL/GenBank/DDBJ databases">
        <title>Phylogenomic reconstructions and comparative analyses of Kickxellomycotina fungi.</title>
        <authorList>
            <person name="Reynolds N.K."/>
            <person name="Stajich J.E."/>
            <person name="Barry K."/>
            <person name="Grigoriev I.V."/>
            <person name="Crous P."/>
            <person name="Smith M.E."/>
        </authorList>
    </citation>
    <scope>NUCLEOTIDE SEQUENCE</scope>
    <source>
        <strain evidence="1">NRRL 5244</strain>
    </source>
</reference>
<keyword evidence="2" id="KW-1185">Reference proteome</keyword>
<accession>A0ACC1J779</accession>
<sequence length="170" mass="18392">MGVTSYMSCTWIVTGTNSPLRLTTKSTVLFTFASNADSKPTKSLMGVPFKLMMMSPVSNAPSAGPLRKMVSTTSMPSDFGFARRELSACFSGRPRRCTSSYVSKTNTAWTVPRGTCLPRRIYSSEYTIRSRGTKKLAPSPFILATLRAIAFPLMSSTGEPDAPPAEVVDA</sequence>
<protein>
    <submittedName>
        <fullName evidence="1">Uncharacterized protein</fullName>
    </submittedName>
</protein>